<gene>
    <name evidence="1" type="ORF">M431DRAFT_402333</name>
</gene>
<dbReference type="AlphaFoldDB" id="A0A2T4AER0"/>
<sequence>MSSPVTTRSPARLLDSYHASPVFAKQTVKRLDVAIRMTRSSVGEGHCACLVTPFTYEYLTESEPRRFALHTPVRASHSSSSTRDTCAKLTSHPMRPDLQLTHKGTDVTFNSALCDVAKLTSKQMKLGDIYKQSIDAVKVSRAP</sequence>
<dbReference type="EMBL" id="KZ679679">
    <property type="protein sequence ID" value="PTB55512.1"/>
    <property type="molecule type" value="Genomic_DNA"/>
</dbReference>
<proteinExistence type="predicted"/>
<reference evidence="1 2" key="1">
    <citation type="submission" date="2016-07" db="EMBL/GenBank/DDBJ databases">
        <title>Multiple horizontal gene transfer events from other fungi enriched the ability of initially mycotrophic Trichoderma (Ascomycota) to feed on dead plant biomass.</title>
        <authorList>
            <consortium name="DOE Joint Genome Institute"/>
            <person name="Aerts A."/>
            <person name="Atanasova L."/>
            <person name="Chenthamara K."/>
            <person name="Zhang J."/>
            <person name="Grujic M."/>
            <person name="Henrissat B."/>
            <person name="Kuo A."/>
            <person name="Salamov A."/>
            <person name="Lipzen A."/>
            <person name="Labutti K."/>
            <person name="Barry K."/>
            <person name="Miao Y."/>
            <person name="Rahimi M.J."/>
            <person name="Shen Q."/>
            <person name="Grigoriev I.V."/>
            <person name="Kubicek C.P."/>
            <person name="Druzhinina I.S."/>
        </authorList>
    </citation>
    <scope>NUCLEOTIDE SEQUENCE [LARGE SCALE GENOMIC DNA]</scope>
    <source>
        <strain evidence="1 2">CBS 226.95</strain>
    </source>
</reference>
<name>A0A2T4AER0_TRIHA</name>
<organism evidence="1 2">
    <name type="scientific">Trichoderma harzianum CBS 226.95</name>
    <dbReference type="NCBI Taxonomy" id="983964"/>
    <lineage>
        <taxon>Eukaryota</taxon>
        <taxon>Fungi</taxon>
        <taxon>Dikarya</taxon>
        <taxon>Ascomycota</taxon>
        <taxon>Pezizomycotina</taxon>
        <taxon>Sordariomycetes</taxon>
        <taxon>Hypocreomycetidae</taxon>
        <taxon>Hypocreales</taxon>
        <taxon>Hypocreaceae</taxon>
        <taxon>Trichoderma</taxon>
    </lineage>
</organism>
<dbReference type="GeneID" id="36623442"/>
<evidence type="ECO:0000313" key="1">
    <source>
        <dbReference type="EMBL" id="PTB55512.1"/>
    </source>
</evidence>
<protein>
    <submittedName>
        <fullName evidence="1">Uncharacterized protein</fullName>
    </submittedName>
</protein>
<dbReference type="Proteomes" id="UP000241690">
    <property type="component" value="Unassembled WGS sequence"/>
</dbReference>
<evidence type="ECO:0000313" key="2">
    <source>
        <dbReference type="Proteomes" id="UP000241690"/>
    </source>
</evidence>
<accession>A0A2T4AER0</accession>
<keyword evidence="2" id="KW-1185">Reference proteome</keyword>
<dbReference type="RefSeq" id="XP_024775189.1">
    <property type="nucleotide sequence ID" value="XM_024914876.1"/>
</dbReference>